<organism evidence="2 3">
    <name type="scientific">Ruminococcus intestinalis</name>
    <dbReference type="NCBI Taxonomy" id="2763066"/>
    <lineage>
        <taxon>Bacteria</taxon>
        <taxon>Bacillati</taxon>
        <taxon>Bacillota</taxon>
        <taxon>Clostridia</taxon>
        <taxon>Eubacteriales</taxon>
        <taxon>Oscillospiraceae</taxon>
        <taxon>Ruminococcus</taxon>
    </lineage>
</organism>
<dbReference type="RefSeq" id="WP_186935774.1">
    <property type="nucleotide sequence ID" value="NZ_JACOPS010000004.1"/>
</dbReference>
<feature type="region of interest" description="Disordered" evidence="1">
    <location>
        <begin position="1"/>
        <end position="20"/>
    </location>
</feature>
<accession>A0ABR7HMC0</accession>
<proteinExistence type="predicted"/>
<evidence type="ECO:0008006" key="4">
    <source>
        <dbReference type="Google" id="ProtNLM"/>
    </source>
</evidence>
<evidence type="ECO:0000313" key="2">
    <source>
        <dbReference type="EMBL" id="MBC5728693.1"/>
    </source>
</evidence>
<reference evidence="2 3" key="1">
    <citation type="submission" date="2020-08" db="EMBL/GenBank/DDBJ databases">
        <title>Genome public.</title>
        <authorList>
            <person name="Liu C."/>
            <person name="Sun Q."/>
        </authorList>
    </citation>
    <scope>NUCLEOTIDE SEQUENCE [LARGE SCALE GENOMIC DNA]</scope>
    <source>
        <strain evidence="2 3">NSJ-71</strain>
    </source>
</reference>
<protein>
    <recommendedName>
        <fullName evidence="4">YolD-like protein</fullName>
    </recommendedName>
</protein>
<evidence type="ECO:0000313" key="3">
    <source>
        <dbReference type="Proteomes" id="UP000636755"/>
    </source>
</evidence>
<evidence type="ECO:0000256" key="1">
    <source>
        <dbReference type="SAM" id="MobiDB-lite"/>
    </source>
</evidence>
<gene>
    <name evidence="2" type="ORF">H8R91_09220</name>
</gene>
<dbReference type="Proteomes" id="UP000636755">
    <property type="component" value="Unassembled WGS sequence"/>
</dbReference>
<sequence length="143" mass="16330">MDNHSYDDIINLPHPTSRNHPRMSLHDRAAQFAPFAALTGHDAAIKETARLTDERLELSDEVIMKLNDQLNMIRDNIGTEQEVSITYFVPDDKKSGGAYLTHSGIVKKIDEFERKLIMQDETVIPIEQISEIQGEMFRGLYES</sequence>
<name>A0ABR7HMC0_9FIRM</name>
<comment type="caution">
    <text evidence="2">The sequence shown here is derived from an EMBL/GenBank/DDBJ whole genome shotgun (WGS) entry which is preliminary data.</text>
</comment>
<dbReference type="EMBL" id="JACOPS010000004">
    <property type="protein sequence ID" value="MBC5728693.1"/>
    <property type="molecule type" value="Genomic_DNA"/>
</dbReference>
<keyword evidence="3" id="KW-1185">Reference proteome</keyword>